<dbReference type="EMBL" id="VAWA01000002">
    <property type="protein sequence ID" value="TLP79323.1"/>
    <property type="molecule type" value="Genomic_DNA"/>
</dbReference>
<dbReference type="PROSITE" id="PS50975">
    <property type="entry name" value="ATP_GRASP"/>
    <property type="match status" value="1"/>
</dbReference>
<organism evidence="3 4">
    <name type="scientific">Nesterenkonia sphaerica</name>
    <dbReference type="NCBI Taxonomy" id="1804988"/>
    <lineage>
        <taxon>Bacteria</taxon>
        <taxon>Bacillati</taxon>
        <taxon>Actinomycetota</taxon>
        <taxon>Actinomycetes</taxon>
        <taxon>Micrococcales</taxon>
        <taxon>Micrococcaceae</taxon>
        <taxon>Nesterenkonia</taxon>
    </lineage>
</organism>
<feature type="domain" description="ATP-grasp" evidence="2">
    <location>
        <begin position="326"/>
        <end position="582"/>
    </location>
</feature>
<dbReference type="GO" id="GO:0005524">
    <property type="term" value="F:ATP binding"/>
    <property type="evidence" value="ECO:0007669"/>
    <property type="project" value="UniProtKB-UniRule"/>
</dbReference>
<dbReference type="GO" id="GO:0018169">
    <property type="term" value="F:ribosomal S6-glutamic acid ligase activity"/>
    <property type="evidence" value="ECO:0007669"/>
    <property type="project" value="TreeGrafter"/>
</dbReference>
<dbReference type="PANTHER" id="PTHR21621:SF0">
    <property type="entry name" value="BETA-CITRYLGLUTAMATE SYNTHASE B-RELATED"/>
    <property type="match status" value="1"/>
</dbReference>
<proteinExistence type="predicted"/>
<dbReference type="PANTHER" id="PTHR21621">
    <property type="entry name" value="RIBOSOMAL PROTEIN S6 MODIFICATION PROTEIN"/>
    <property type="match status" value="1"/>
</dbReference>
<dbReference type="Proteomes" id="UP000306544">
    <property type="component" value="Unassembled WGS sequence"/>
</dbReference>
<dbReference type="GO" id="GO:0005737">
    <property type="term" value="C:cytoplasm"/>
    <property type="evidence" value="ECO:0007669"/>
    <property type="project" value="TreeGrafter"/>
</dbReference>
<sequence>MMLDNNSKDVPRGAGIDDLLEACGLGDQKSFEILRLSDSEAVVFACPGNAGSVRRIAVSRSNARHVSAVGAEPITRTDEAVAAVAELREANPHQLILYVSSDESPEGSSGVRNILIAGASIALVGGQVDAFTLDIIKNKALIKVPQQSEIGSGTGRLQMSFTLERDSAGVDLCRVAVRPSMQPFGSETPTLRERVGDAYSDALLRSRHPMKLLEILEIAGLDEQAPYLELTLPTTGELGSQSLESLTTRAAWHEGSGGEFAVASKHLTTSRAISYELERRGISAPLIGKNFVVTDEPGSSQLYFLTSSHDTPYTSIKAAGDKRISRLLLESSGVSIAKGRYYGASTEFAAAKDWMAELGRVVVKPVGGTKGKGVTVGVTSEPALRSAWDRAFAASRGAGVLVEEVFVGTEARFTVVGDQCIAVSLRIPPTLVGDGKKTIRELINTKNEVRRLNPHLATRPIILDQGRVAKLREQGLTPASVLGAGEEYIVDHKAGFSTGAESVDITNEIHPSYLEVAARSIMSVPGLPIAGVDIMAHDFSAPADPENYIIVEINSQPGIGAHHFPAHGRARNVAGEIVRLHQIPRHKRRAPAINIVGSASQSNLKSLNVDTSLLAREFSDRGFDITWLSSDYFHASKGNLRTSVWRSFTSLTGKASVFATRSPKVAIHLLEQANVALPRRMKVFKRDLAPTETRNASRALAFIENSVVASLRIGSQMPVRVDWTNRENFMAVWQRLWRGAQKGVIVQELLDGEQLRLLVSHGEVVAAVSGDKDSIRPVPDQVVGEYGSVAVTAAAAFTGLDICEVVLNVIAPNQPRADGNHEVLAVRPAPDLKEYGTVFAGGQRSLARAIVDSHVTALAALEE</sequence>
<dbReference type="Gene3D" id="3.30.470.20">
    <property type="entry name" value="ATP-grasp fold, B domain"/>
    <property type="match status" value="2"/>
</dbReference>
<dbReference type="SMART" id="SM01209">
    <property type="entry name" value="GARS_A"/>
    <property type="match status" value="1"/>
</dbReference>
<evidence type="ECO:0000259" key="2">
    <source>
        <dbReference type="PROSITE" id="PS50975"/>
    </source>
</evidence>
<accession>A0A5R9AL54</accession>
<reference evidence="3 4" key="1">
    <citation type="submission" date="2019-05" db="EMBL/GenBank/DDBJ databases">
        <title>Nesterenkonia sp. GY239, isolated from the Southern Atlantic Ocean.</title>
        <authorList>
            <person name="Zhang G."/>
        </authorList>
    </citation>
    <scope>NUCLEOTIDE SEQUENCE [LARGE SCALE GENOMIC DNA]</scope>
    <source>
        <strain evidence="3 4">GY239</strain>
    </source>
</reference>
<protein>
    <recommendedName>
        <fullName evidence="2">ATP-grasp domain-containing protein</fullName>
    </recommendedName>
</protein>
<dbReference type="AlphaFoldDB" id="A0A5R9AL54"/>
<comment type="caution">
    <text evidence="3">The sequence shown here is derived from an EMBL/GenBank/DDBJ whole genome shotgun (WGS) entry which is preliminary data.</text>
</comment>
<keyword evidence="4" id="KW-1185">Reference proteome</keyword>
<gene>
    <name evidence="3" type="ORF">FEF27_01580</name>
</gene>
<dbReference type="SUPFAM" id="SSF56059">
    <property type="entry name" value="Glutathione synthetase ATP-binding domain-like"/>
    <property type="match status" value="1"/>
</dbReference>
<dbReference type="InterPro" id="IPR011761">
    <property type="entry name" value="ATP-grasp"/>
</dbReference>
<dbReference type="GO" id="GO:0009432">
    <property type="term" value="P:SOS response"/>
    <property type="evidence" value="ECO:0007669"/>
    <property type="project" value="TreeGrafter"/>
</dbReference>
<evidence type="ECO:0000313" key="4">
    <source>
        <dbReference type="Proteomes" id="UP000306544"/>
    </source>
</evidence>
<dbReference type="OrthoDB" id="4960711at2"/>
<keyword evidence="1" id="KW-0547">Nucleotide-binding</keyword>
<keyword evidence="1" id="KW-0067">ATP-binding</keyword>
<dbReference type="GO" id="GO:0046872">
    <property type="term" value="F:metal ion binding"/>
    <property type="evidence" value="ECO:0007669"/>
    <property type="project" value="InterPro"/>
</dbReference>
<evidence type="ECO:0000313" key="3">
    <source>
        <dbReference type="EMBL" id="TLP79323.1"/>
    </source>
</evidence>
<evidence type="ECO:0000256" key="1">
    <source>
        <dbReference type="PROSITE-ProRule" id="PRU00409"/>
    </source>
</evidence>
<name>A0A5R9AL54_9MICC</name>